<feature type="compositionally biased region" description="Polar residues" evidence="4">
    <location>
        <begin position="269"/>
        <end position="278"/>
    </location>
</feature>
<dbReference type="Gene3D" id="1.10.8.10">
    <property type="entry name" value="DNA helicase RuvA subunit, C-terminal domain"/>
    <property type="match status" value="1"/>
</dbReference>
<evidence type="ECO:0000259" key="6">
    <source>
        <dbReference type="PROSITE" id="PS50103"/>
    </source>
</evidence>
<evidence type="ECO:0000313" key="8">
    <source>
        <dbReference type="Proteomes" id="UP001364617"/>
    </source>
</evidence>
<dbReference type="Gene3D" id="1.25.40.10">
    <property type="entry name" value="Tetratricopeptide repeat domain"/>
    <property type="match status" value="1"/>
</dbReference>
<feature type="domain" description="C3H1-type" evidence="6">
    <location>
        <begin position="594"/>
        <end position="621"/>
    </location>
</feature>
<feature type="compositionally biased region" description="Basic and acidic residues" evidence="4">
    <location>
        <begin position="169"/>
        <end position="185"/>
    </location>
</feature>
<dbReference type="InterPro" id="IPR019734">
    <property type="entry name" value="TPR_rpt"/>
</dbReference>
<feature type="domain" description="RRM" evidence="5">
    <location>
        <begin position="502"/>
        <end position="574"/>
    </location>
</feature>
<dbReference type="PROSITE" id="PS50102">
    <property type="entry name" value="RRM"/>
    <property type="match status" value="1"/>
</dbReference>
<evidence type="ECO:0000256" key="2">
    <source>
        <dbReference type="PROSITE-ProRule" id="PRU00339"/>
    </source>
</evidence>
<dbReference type="SUPFAM" id="SSF48452">
    <property type="entry name" value="TPR-like"/>
    <property type="match status" value="1"/>
</dbReference>
<dbReference type="InterPro" id="IPR000571">
    <property type="entry name" value="Znf_CCCH"/>
</dbReference>
<dbReference type="InterPro" id="IPR012677">
    <property type="entry name" value="Nucleotide-bd_a/b_plait_sf"/>
</dbReference>
<evidence type="ECO:0000256" key="1">
    <source>
        <dbReference type="PROSITE-ProRule" id="PRU00176"/>
    </source>
</evidence>
<dbReference type="CDD" id="cd14270">
    <property type="entry name" value="UBA"/>
    <property type="match status" value="1"/>
</dbReference>
<dbReference type="AlphaFoldDB" id="A0AAN9H3T9"/>
<feature type="repeat" description="TPR" evidence="2">
    <location>
        <begin position="301"/>
        <end position="334"/>
    </location>
</feature>
<dbReference type="PANTHER" id="PTHR47678">
    <property type="entry name" value="TETRATRICOPEPTIDE REPEAT PROTEIN 31"/>
    <property type="match status" value="1"/>
</dbReference>
<feature type="zinc finger region" description="C3H1-type" evidence="3">
    <location>
        <begin position="594"/>
        <end position="621"/>
    </location>
</feature>
<dbReference type="Gene3D" id="3.30.70.330">
    <property type="match status" value="1"/>
</dbReference>
<proteinExistence type="predicted"/>
<dbReference type="PROSITE" id="PS50005">
    <property type="entry name" value="TPR"/>
    <property type="match status" value="1"/>
</dbReference>
<feature type="compositionally biased region" description="Basic and acidic residues" evidence="4">
    <location>
        <begin position="244"/>
        <end position="256"/>
    </location>
</feature>
<name>A0AAN9H3T9_9TELE</name>
<feature type="compositionally biased region" description="Polar residues" evidence="4">
    <location>
        <begin position="190"/>
        <end position="201"/>
    </location>
</feature>
<dbReference type="PANTHER" id="PTHR47678:SF1">
    <property type="entry name" value="TETRATRICOPEPTIDE REPEAT PROTEIN 31"/>
    <property type="match status" value="1"/>
</dbReference>
<dbReference type="GO" id="GO:0003723">
    <property type="term" value="F:RNA binding"/>
    <property type="evidence" value="ECO:0007669"/>
    <property type="project" value="UniProtKB-UniRule"/>
</dbReference>
<keyword evidence="3" id="KW-0479">Metal-binding</keyword>
<dbReference type="SUPFAM" id="SSF54928">
    <property type="entry name" value="RNA-binding domain, RBD"/>
    <property type="match status" value="1"/>
</dbReference>
<keyword evidence="1" id="KW-0694">RNA-binding</keyword>
<dbReference type="SMART" id="SM00028">
    <property type="entry name" value="TPR"/>
    <property type="match status" value="3"/>
</dbReference>
<dbReference type="InterPro" id="IPR035979">
    <property type="entry name" value="RBD_domain_sf"/>
</dbReference>
<accession>A0AAN9H3T9</accession>
<sequence>MSRKNTIGPEYFRMRDDERLMRTHEAMVDLINDRQSNRSFLDALSFGYGFVPELDHFAAQFTGYEDSSDEDYYDYDDDNDKYDVRTNNRYCGFSHNFLDRGLPKPSKHITAEEAERNAKELVDEEEKLKKKAEKKKQKKMRQKERRRMEKLEKENADKEKNKPVQVDPGPEKTKHADKDENENKIKNKNCPSVTSGHQNASKPVESSDSSNDDEDDEEEEPTMEPEELDMNSCFVSNAAAIAKRKLEQKPKPDKKPAQANSRKPRGSEQKVTTTPQKQIDNKEEEEKSEETVNANYVITRSVELAVIGNQYADSGNLEMGVKYFTDAIKHNPKEYKLFGNRSYCYEKMLEYEKALTDADIALSMNPKWVKGLYRKGKALVGLKRYYEARLTYNEVLKLDSTCMPAAEEMMRVQIMQLMEMGFTKEQSSNALILHGTVEKALEALSGLSGLAPVLVPTESEFMSVERHPKPPAKFPLRPLPQNPPRPSMPVAAPVRHHAQELFPIWVGDLVPSITEAKLYGLFSYVGQVHSVRVLQMRHCAFVNYTKKEDCEKAIQDLHGYAIDGTTLVVRYPDRIHTRLGVSRDASTESSGKIDKQPDECFFWRTTGCLKNDRCTYKHIPENKGVERQNAKSHP</sequence>
<evidence type="ECO:0000256" key="3">
    <source>
        <dbReference type="PROSITE-ProRule" id="PRU00723"/>
    </source>
</evidence>
<dbReference type="EMBL" id="JAYKXH010000013">
    <property type="protein sequence ID" value="KAK7148843.1"/>
    <property type="molecule type" value="Genomic_DNA"/>
</dbReference>
<dbReference type="Pfam" id="PF00076">
    <property type="entry name" value="RRM_1"/>
    <property type="match status" value="1"/>
</dbReference>
<reference evidence="7 8" key="1">
    <citation type="submission" date="2024-02" db="EMBL/GenBank/DDBJ databases">
        <title>Chromosome-level genome assembly of the Eurasian Minnow (Phoxinus phoxinus).</title>
        <authorList>
            <person name="Oriowo T.O."/>
            <person name="Martin S."/>
            <person name="Stange M."/>
            <person name="Chrysostomakis Y."/>
            <person name="Brown T."/>
            <person name="Winkler S."/>
            <person name="Kukowka S."/>
            <person name="Myers E.W."/>
            <person name="Bohne A."/>
        </authorList>
    </citation>
    <scope>NUCLEOTIDE SEQUENCE [LARGE SCALE GENOMIC DNA]</scope>
    <source>
        <strain evidence="7">ZFMK-TIS-60720</strain>
        <tissue evidence="7">Whole Organism</tissue>
    </source>
</reference>
<organism evidence="7 8">
    <name type="scientific">Phoxinus phoxinus</name>
    <name type="common">Eurasian minnow</name>
    <dbReference type="NCBI Taxonomy" id="58324"/>
    <lineage>
        <taxon>Eukaryota</taxon>
        <taxon>Metazoa</taxon>
        <taxon>Chordata</taxon>
        <taxon>Craniata</taxon>
        <taxon>Vertebrata</taxon>
        <taxon>Euteleostomi</taxon>
        <taxon>Actinopterygii</taxon>
        <taxon>Neopterygii</taxon>
        <taxon>Teleostei</taxon>
        <taxon>Ostariophysi</taxon>
        <taxon>Cypriniformes</taxon>
        <taxon>Leuciscidae</taxon>
        <taxon>Phoxininae</taxon>
        <taxon>Phoxinus</taxon>
    </lineage>
</organism>
<dbReference type="SUPFAM" id="SSF46934">
    <property type="entry name" value="UBA-like"/>
    <property type="match status" value="1"/>
</dbReference>
<feature type="region of interest" description="Disordered" evidence="4">
    <location>
        <begin position="244"/>
        <end position="291"/>
    </location>
</feature>
<feature type="compositionally biased region" description="Basic residues" evidence="4">
    <location>
        <begin position="129"/>
        <end position="145"/>
    </location>
</feature>
<dbReference type="Proteomes" id="UP001364617">
    <property type="component" value="Unassembled WGS sequence"/>
</dbReference>
<keyword evidence="3" id="KW-0862">Zinc</keyword>
<dbReference type="CDD" id="cd00590">
    <property type="entry name" value="RRM_SF"/>
    <property type="match status" value="1"/>
</dbReference>
<protein>
    <submittedName>
        <fullName evidence="7">Uncharacterized protein</fullName>
    </submittedName>
</protein>
<dbReference type="Pfam" id="PF13181">
    <property type="entry name" value="TPR_8"/>
    <property type="match status" value="1"/>
</dbReference>
<comment type="caution">
    <text evidence="7">The sequence shown here is derived from an EMBL/GenBank/DDBJ whole genome shotgun (WGS) entry which is preliminary data.</text>
</comment>
<keyword evidence="3" id="KW-0863">Zinc-finger</keyword>
<feature type="compositionally biased region" description="Basic and acidic residues" evidence="4">
    <location>
        <begin position="146"/>
        <end position="162"/>
    </location>
</feature>
<dbReference type="PROSITE" id="PS50103">
    <property type="entry name" value="ZF_C3H1"/>
    <property type="match status" value="1"/>
</dbReference>
<feature type="compositionally biased region" description="Acidic residues" evidence="4">
    <location>
        <begin position="210"/>
        <end position="229"/>
    </location>
</feature>
<dbReference type="GO" id="GO:0008270">
    <property type="term" value="F:zinc ion binding"/>
    <property type="evidence" value="ECO:0007669"/>
    <property type="project" value="UniProtKB-KW"/>
</dbReference>
<dbReference type="SMART" id="SM00360">
    <property type="entry name" value="RRM"/>
    <property type="match status" value="1"/>
</dbReference>
<dbReference type="InterPro" id="IPR000504">
    <property type="entry name" value="RRM_dom"/>
</dbReference>
<evidence type="ECO:0000256" key="4">
    <source>
        <dbReference type="SAM" id="MobiDB-lite"/>
    </source>
</evidence>
<gene>
    <name evidence="7" type="ORF">R3I93_013002</name>
</gene>
<evidence type="ECO:0000313" key="7">
    <source>
        <dbReference type="EMBL" id="KAK7148843.1"/>
    </source>
</evidence>
<dbReference type="InterPro" id="IPR011990">
    <property type="entry name" value="TPR-like_helical_dom_sf"/>
</dbReference>
<dbReference type="InterPro" id="IPR009060">
    <property type="entry name" value="UBA-like_sf"/>
</dbReference>
<keyword evidence="2" id="KW-0802">TPR repeat</keyword>
<evidence type="ECO:0000259" key="5">
    <source>
        <dbReference type="PROSITE" id="PS50102"/>
    </source>
</evidence>
<keyword evidence="8" id="KW-1185">Reference proteome</keyword>
<feature type="region of interest" description="Disordered" evidence="4">
    <location>
        <begin position="113"/>
        <end position="232"/>
    </location>
</feature>